<dbReference type="PRINTS" id="PR00081">
    <property type="entry name" value="GDHRDH"/>
</dbReference>
<dbReference type="PRINTS" id="PR00080">
    <property type="entry name" value="SDRFAMILY"/>
</dbReference>
<dbReference type="InterPro" id="IPR036291">
    <property type="entry name" value="NAD(P)-bd_dom_sf"/>
</dbReference>
<dbReference type="NCBIfam" id="NF006693">
    <property type="entry name" value="PRK09242.1"/>
    <property type="match status" value="1"/>
</dbReference>
<gene>
    <name evidence="3" type="ORF">CJ305_17065</name>
</gene>
<dbReference type="InterPro" id="IPR002347">
    <property type="entry name" value="SDR_fam"/>
</dbReference>
<protein>
    <submittedName>
        <fullName evidence="3">Tropinone reductase</fullName>
    </submittedName>
</protein>
<reference evidence="3 4" key="1">
    <citation type="submission" date="2017-08" db="EMBL/GenBank/DDBJ databases">
        <title>The whole genome shortgun sequences of strain Leeuwenhoekiella nanhaiensis G18 from the South China Sea.</title>
        <authorList>
            <person name="Liu Q."/>
        </authorList>
    </citation>
    <scope>NUCLEOTIDE SEQUENCE [LARGE SCALE GENOMIC DNA]</scope>
    <source>
        <strain evidence="3 4">G18</strain>
    </source>
</reference>
<dbReference type="PANTHER" id="PTHR42898">
    <property type="entry name" value="TROPINONE REDUCTASE"/>
    <property type="match status" value="1"/>
</dbReference>
<dbReference type="SUPFAM" id="SSF51735">
    <property type="entry name" value="NAD(P)-binding Rossmann-fold domains"/>
    <property type="match status" value="1"/>
</dbReference>
<organism evidence="3 4">
    <name type="scientific">Leeuwenhoekiella nanhaiensis</name>
    <dbReference type="NCBI Taxonomy" id="1655491"/>
    <lineage>
        <taxon>Bacteria</taxon>
        <taxon>Pseudomonadati</taxon>
        <taxon>Bacteroidota</taxon>
        <taxon>Flavobacteriia</taxon>
        <taxon>Flavobacteriales</taxon>
        <taxon>Flavobacteriaceae</taxon>
        <taxon>Leeuwenhoekiella</taxon>
    </lineage>
</organism>
<keyword evidence="2" id="KW-0560">Oxidoreductase</keyword>
<evidence type="ECO:0000313" key="3">
    <source>
        <dbReference type="EMBL" id="PHQ28017.1"/>
    </source>
</evidence>
<dbReference type="PANTHER" id="PTHR42898:SF6">
    <property type="entry name" value="NADP-DEPENDENT MANNITOL DEHYDROGENASE"/>
    <property type="match status" value="1"/>
</dbReference>
<accession>A0A2G1VML4</accession>
<name>A0A2G1VML4_9FLAO</name>
<dbReference type="EMBL" id="NQXA01000022">
    <property type="protein sequence ID" value="PHQ28017.1"/>
    <property type="molecule type" value="Genomic_DNA"/>
</dbReference>
<dbReference type="NCBIfam" id="NF005559">
    <property type="entry name" value="PRK07231.1"/>
    <property type="match status" value="1"/>
</dbReference>
<dbReference type="InterPro" id="IPR045000">
    <property type="entry name" value="TR"/>
</dbReference>
<evidence type="ECO:0000313" key="4">
    <source>
        <dbReference type="Proteomes" id="UP000229433"/>
    </source>
</evidence>
<sequence length="252" mass="27598">MWNLEGKTALITGGTKGIGRATVMEFARLGAKVIFTARNGAEVAALEQELSEAGYIASGMAGDVTNEDDQDKLTDFVFQRSGTLDILVNNAGTNIRKEAHIYEPEEYRKILEVNLIAPFELTRKFFALLKRSTQASVINVASVAGSQDVKSGTPYAMSKAGLIQETRSLASEWAAHNIRVNAVSPWYTATPLVQEVMDQKERYEKIVERTPMKRFAEPEEMANTIAFLAMDKASFITGQNLQVDGGLSANAL</sequence>
<dbReference type="OrthoDB" id="9803333at2"/>
<keyword evidence="4" id="KW-1185">Reference proteome</keyword>
<evidence type="ECO:0000256" key="1">
    <source>
        <dbReference type="ARBA" id="ARBA00006484"/>
    </source>
</evidence>
<dbReference type="GO" id="GO:0016491">
    <property type="term" value="F:oxidoreductase activity"/>
    <property type="evidence" value="ECO:0007669"/>
    <property type="project" value="UniProtKB-KW"/>
</dbReference>
<dbReference type="FunFam" id="3.40.50.720:FF:000084">
    <property type="entry name" value="Short-chain dehydrogenase reductase"/>
    <property type="match status" value="1"/>
</dbReference>
<dbReference type="AlphaFoldDB" id="A0A2G1VML4"/>
<dbReference type="RefSeq" id="WP_099647517.1">
    <property type="nucleotide sequence ID" value="NZ_KZ319302.1"/>
</dbReference>
<comment type="caution">
    <text evidence="3">The sequence shown here is derived from an EMBL/GenBank/DDBJ whole genome shotgun (WGS) entry which is preliminary data.</text>
</comment>
<dbReference type="Gene3D" id="3.40.50.720">
    <property type="entry name" value="NAD(P)-binding Rossmann-like Domain"/>
    <property type="match status" value="1"/>
</dbReference>
<dbReference type="Pfam" id="PF13561">
    <property type="entry name" value="adh_short_C2"/>
    <property type="match status" value="1"/>
</dbReference>
<dbReference type="Proteomes" id="UP000229433">
    <property type="component" value="Unassembled WGS sequence"/>
</dbReference>
<comment type="similarity">
    <text evidence="1">Belongs to the short-chain dehydrogenases/reductases (SDR) family.</text>
</comment>
<evidence type="ECO:0000256" key="2">
    <source>
        <dbReference type="ARBA" id="ARBA00023002"/>
    </source>
</evidence>
<proteinExistence type="inferred from homology"/>